<feature type="transmembrane region" description="Helical" evidence="8">
    <location>
        <begin position="260"/>
        <end position="282"/>
    </location>
</feature>
<protein>
    <submittedName>
        <fullName evidence="10">G protein coupled receptor</fullName>
    </submittedName>
</protein>
<dbReference type="PROSITE" id="PS50262">
    <property type="entry name" value="G_PROTEIN_RECEP_F1_2"/>
    <property type="match status" value="1"/>
</dbReference>
<reference evidence="10" key="1">
    <citation type="submission" date="2019-05" db="EMBL/GenBank/DDBJ databases">
        <title>Annotation for the trematode Fasciolopsis buski.</title>
        <authorList>
            <person name="Choi Y.-J."/>
        </authorList>
    </citation>
    <scope>NUCLEOTIDE SEQUENCE</scope>
    <source>
        <strain evidence="10">HT</strain>
        <tissue evidence="10">Whole worm</tissue>
    </source>
</reference>
<dbReference type="CDD" id="cd15203">
    <property type="entry name" value="7tmA_NPYR-like"/>
    <property type="match status" value="1"/>
</dbReference>
<keyword evidence="7" id="KW-0807">Transducer</keyword>
<dbReference type="PANTHER" id="PTHR24235:SF12">
    <property type="entry name" value="G-PROTEIN COUPLED RECEPTORS FAMILY 1 PROFILE DOMAIN-CONTAINING PROTEIN"/>
    <property type="match status" value="1"/>
</dbReference>
<dbReference type="Gene3D" id="1.20.1070.10">
    <property type="entry name" value="Rhodopsin 7-helix transmembrane proteins"/>
    <property type="match status" value="1"/>
</dbReference>
<proteinExistence type="predicted"/>
<dbReference type="InterPro" id="IPR017452">
    <property type="entry name" value="GPCR_Rhodpsn_7TM"/>
</dbReference>
<dbReference type="InterPro" id="IPR000276">
    <property type="entry name" value="GPCR_Rhodpsn"/>
</dbReference>
<evidence type="ECO:0000256" key="5">
    <source>
        <dbReference type="ARBA" id="ARBA00023136"/>
    </source>
</evidence>
<evidence type="ECO:0000256" key="4">
    <source>
        <dbReference type="ARBA" id="ARBA00023040"/>
    </source>
</evidence>
<dbReference type="OrthoDB" id="9046662at2759"/>
<feature type="transmembrane region" description="Helical" evidence="8">
    <location>
        <begin position="92"/>
        <end position="118"/>
    </location>
</feature>
<dbReference type="Proteomes" id="UP000728185">
    <property type="component" value="Unassembled WGS sequence"/>
</dbReference>
<feature type="transmembrane region" description="Helical" evidence="8">
    <location>
        <begin position="130"/>
        <end position="149"/>
    </location>
</feature>
<evidence type="ECO:0000256" key="2">
    <source>
        <dbReference type="ARBA" id="ARBA00022692"/>
    </source>
</evidence>
<keyword evidence="4" id="KW-0297">G-protein coupled receptor</keyword>
<dbReference type="SMART" id="SM01381">
    <property type="entry name" value="7TM_GPCR_Srsx"/>
    <property type="match status" value="1"/>
</dbReference>
<accession>A0A8E0RYC9</accession>
<evidence type="ECO:0000313" key="10">
    <source>
        <dbReference type="EMBL" id="KAA0194034.1"/>
    </source>
</evidence>
<evidence type="ECO:0000256" key="1">
    <source>
        <dbReference type="ARBA" id="ARBA00004141"/>
    </source>
</evidence>
<dbReference type="PRINTS" id="PR00237">
    <property type="entry name" value="GPCRRHODOPSN"/>
</dbReference>
<evidence type="ECO:0000256" key="3">
    <source>
        <dbReference type="ARBA" id="ARBA00022989"/>
    </source>
</evidence>
<evidence type="ECO:0000313" key="11">
    <source>
        <dbReference type="Proteomes" id="UP000728185"/>
    </source>
</evidence>
<name>A0A8E0RYC9_9TREM</name>
<feature type="transmembrane region" description="Helical" evidence="8">
    <location>
        <begin position="402"/>
        <end position="419"/>
    </location>
</feature>
<dbReference type="EMBL" id="LUCM01004650">
    <property type="protein sequence ID" value="KAA0194034.1"/>
    <property type="molecule type" value="Genomic_DNA"/>
</dbReference>
<dbReference type="SUPFAM" id="SSF81321">
    <property type="entry name" value="Family A G protein-coupled receptor-like"/>
    <property type="match status" value="1"/>
</dbReference>
<keyword evidence="3 8" id="KW-1133">Transmembrane helix</keyword>
<gene>
    <name evidence="10" type="ORF">FBUS_01080</name>
</gene>
<evidence type="ECO:0000259" key="9">
    <source>
        <dbReference type="PROSITE" id="PS50262"/>
    </source>
</evidence>
<keyword evidence="2 8" id="KW-0812">Transmembrane</keyword>
<keyword evidence="5 8" id="KW-0472">Membrane</keyword>
<comment type="subcellular location">
    <subcellularLocation>
        <location evidence="1">Membrane</location>
        <topology evidence="1">Multi-pass membrane protein</topology>
    </subcellularLocation>
</comment>
<dbReference type="Pfam" id="PF00001">
    <property type="entry name" value="7tm_1"/>
    <property type="match status" value="1"/>
</dbReference>
<dbReference type="PANTHER" id="PTHR24235">
    <property type="entry name" value="NEUROPEPTIDE Y RECEPTOR"/>
    <property type="match status" value="1"/>
</dbReference>
<comment type="caution">
    <text evidence="10">The sequence shown here is derived from an EMBL/GenBank/DDBJ whole genome shotgun (WGS) entry which is preliminary data.</text>
</comment>
<feature type="domain" description="G-protein coupled receptors family 1 profile" evidence="9">
    <location>
        <begin position="109"/>
        <end position="512"/>
    </location>
</feature>
<dbReference type="GO" id="GO:0016020">
    <property type="term" value="C:membrane"/>
    <property type="evidence" value="ECO:0007669"/>
    <property type="project" value="UniProtKB-SubCell"/>
</dbReference>
<feature type="transmembrane region" description="Helical" evidence="8">
    <location>
        <begin position="489"/>
        <end position="515"/>
    </location>
</feature>
<organism evidence="10 11">
    <name type="scientific">Fasciolopsis buskii</name>
    <dbReference type="NCBI Taxonomy" id="27845"/>
    <lineage>
        <taxon>Eukaryota</taxon>
        <taxon>Metazoa</taxon>
        <taxon>Spiralia</taxon>
        <taxon>Lophotrochozoa</taxon>
        <taxon>Platyhelminthes</taxon>
        <taxon>Trematoda</taxon>
        <taxon>Digenea</taxon>
        <taxon>Plagiorchiida</taxon>
        <taxon>Echinostomata</taxon>
        <taxon>Echinostomatoidea</taxon>
        <taxon>Fasciolidae</taxon>
        <taxon>Fasciolopsis</taxon>
    </lineage>
</organism>
<evidence type="ECO:0000256" key="7">
    <source>
        <dbReference type="ARBA" id="ARBA00023224"/>
    </source>
</evidence>
<evidence type="ECO:0000256" key="8">
    <source>
        <dbReference type="SAM" id="Phobius"/>
    </source>
</evidence>
<dbReference type="GO" id="GO:0004930">
    <property type="term" value="F:G protein-coupled receptor activity"/>
    <property type="evidence" value="ECO:0007669"/>
    <property type="project" value="UniProtKB-KW"/>
</dbReference>
<evidence type="ECO:0000256" key="6">
    <source>
        <dbReference type="ARBA" id="ARBA00023170"/>
    </source>
</evidence>
<feature type="transmembrane region" description="Helical" evidence="8">
    <location>
        <begin position="169"/>
        <end position="190"/>
    </location>
</feature>
<keyword evidence="11" id="KW-1185">Reference proteome</keyword>
<keyword evidence="6 10" id="KW-0675">Receptor</keyword>
<dbReference type="AlphaFoldDB" id="A0A8E0RYC9"/>
<feature type="transmembrane region" description="Helical" evidence="8">
    <location>
        <begin position="210"/>
        <end position="230"/>
    </location>
</feature>
<sequence length="561" mass="62879">MHKNSSYLVASPGKFQDIAETAFPYSEHQLGSGTMTVDCSQAPELTSSGFFEAMNNYVRLCVDEQSRESMLDVLQLELSRIHRHNVLAMHELILLIAVYTSMILFGSCGSLLVIYVVVRQPRIRTPRNLFIVNLALSDLILCLFTQPFNLLRTLYWHYDWTLGQVMCKAVAMAQAANIFVSTISIIAIAIDRLQVIVYPTRCKVHTPGALAIIGCSWLFALLMASPMIVFSSVSHGTIRLDGSVCSANTLQSHWLRRSKFIYGLLTLTFQYCLPITIVSYAYTRIYLQIRKRHLSRATLRLNEMLSELASCRVPGPGKPAAIERNYPPSQINGDMQISVGTNMTSQPKPACKQVENETEIDLQDACITRKSTNSTMFSPAPVNQNQIPDREKIIRRRHVKTNALLAAVTITFILAWLPLHTFNLVMDLRELEVASDITALMGVDLDPSLINQSPLPVSTNTSDTVSHFPNKSNLASNSDLQKPVMTGRIFTLIQSFCLFCVLLSACINPVLYGWLNENFHREFKLVCSPCRASMCPCLESRTNDERARTMNENTILINSPN</sequence>